<reference evidence="2" key="2">
    <citation type="submission" date="2015-01" db="EMBL/GenBank/DDBJ databases">
        <title>Evolutionary Origins and Diversification of the Mycorrhizal Mutualists.</title>
        <authorList>
            <consortium name="DOE Joint Genome Institute"/>
            <consortium name="Mycorrhizal Genomics Consortium"/>
            <person name="Kohler A."/>
            <person name="Kuo A."/>
            <person name="Nagy L.G."/>
            <person name="Floudas D."/>
            <person name="Copeland A."/>
            <person name="Barry K.W."/>
            <person name="Cichocki N."/>
            <person name="Veneault-Fourrey C."/>
            <person name="LaButti K."/>
            <person name="Lindquist E.A."/>
            <person name="Lipzen A."/>
            <person name="Lundell T."/>
            <person name="Morin E."/>
            <person name="Murat C."/>
            <person name="Riley R."/>
            <person name="Ohm R."/>
            <person name="Sun H."/>
            <person name="Tunlid A."/>
            <person name="Henrissat B."/>
            <person name="Grigoriev I.V."/>
            <person name="Hibbett D.S."/>
            <person name="Martin F."/>
        </authorList>
    </citation>
    <scope>NUCLEOTIDE SEQUENCE [LARGE SCALE GENOMIC DNA]</scope>
    <source>
        <strain evidence="2">MUT 4182</strain>
    </source>
</reference>
<accession>A0A0C3K2Z4</accession>
<protein>
    <submittedName>
        <fullName evidence="1">Uncharacterized protein</fullName>
    </submittedName>
</protein>
<sequence length="122" mass="13756">MASCYHLRHVLYQEIQKATEYSSRFGVTIYMEVDENVPEALLKPDLYTSLNCSSVLNWIIRALLVPEKREDSVELELSVSGGAVVFTPEDLERVAKASADSTWCVENKCLSFSELDSDIFPC</sequence>
<organism evidence="1 2">
    <name type="scientific">Tulasnella calospora MUT 4182</name>
    <dbReference type="NCBI Taxonomy" id="1051891"/>
    <lineage>
        <taxon>Eukaryota</taxon>
        <taxon>Fungi</taxon>
        <taxon>Dikarya</taxon>
        <taxon>Basidiomycota</taxon>
        <taxon>Agaricomycotina</taxon>
        <taxon>Agaricomycetes</taxon>
        <taxon>Cantharellales</taxon>
        <taxon>Tulasnellaceae</taxon>
        <taxon>Tulasnella</taxon>
    </lineage>
</organism>
<evidence type="ECO:0000313" key="1">
    <source>
        <dbReference type="EMBL" id="KIO15793.1"/>
    </source>
</evidence>
<name>A0A0C3K2Z4_9AGAM</name>
<keyword evidence="2" id="KW-1185">Reference proteome</keyword>
<proteinExistence type="predicted"/>
<gene>
    <name evidence="1" type="ORF">M407DRAFT_34608</name>
</gene>
<evidence type="ECO:0000313" key="2">
    <source>
        <dbReference type="Proteomes" id="UP000054248"/>
    </source>
</evidence>
<dbReference type="AlphaFoldDB" id="A0A0C3K2Z4"/>
<reference evidence="1 2" key="1">
    <citation type="submission" date="2014-04" db="EMBL/GenBank/DDBJ databases">
        <authorList>
            <consortium name="DOE Joint Genome Institute"/>
            <person name="Kuo A."/>
            <person name="Girlanda M."/>
            <person name="Perotto S."/>
            <person name="Kohler A."/>
            <person name="Nagy L.G."/>
            <person name="Floudas D."/>
            <person name="Copeland A."/>
            <person name="Barry K.W."/>
            <person name="Cichocki N."/>
            <person name="Veneault-Fourrey C."/>
            <person name="LaButti K."/>
            <person name="Lindquist E.A."/>
            <person name="Lipzen A."/>
            <person name="Lundell T."/>
            <person name="Morin E."/>
            <person name="Murat C."/>
            <person name="Sun H."/>
            <person name="Tunlid A."/>
            <person name="Henrissat B."/>
            <person name="Grigoriev I.V."/>
            <person name="Hibbett D.S."/>
            <person name="Martin F."/>
            <person name="Nordberg H.P."/>
            <person name="Cantor M.N."/>
            <person name="Hua S.X."/>
        </authorList>
    </citation>
    <scope>NUCLEOTIDE SEQUENCE [LARGE SCALE GENOMIC DNA]</scope>
    <source>
        <strain evidence="1 2">MUT 4182</strain>
    </source>
</reference>
<dbReference type="Proteomes" id="UP000054248">
    <property type="component" value="Unassembled WGS sequence"/>
</dbReference>
<dbReference type="HOGENOM" id="CLU_2028439_0_0_1"/>
<dbReference type="EMBL" id="KN823814">
    <property type="protein sequence ID" value="KIO15793.1"/>
    <property type="molecule type" value="Genomic_DNA"/>
</dbReference>